<comment type="caution">
    <text evidence="2">The sequence shown here is derived from an EMBL/GenBank/DDBJ whole genome shotgun (WGS) entry which is preliminary data.</text>
</comment>
<evidence type="ECO:0000313" key="3">
    <source>
        <dbReference type="Proteomes" id="UP000620147"/>
    </source>
</evidence>
<gene>
    <name evidence="2" type="ORF">BUFA31_10830</name>
</gene>
<proteinExistence type="predicted"/>
<organism evidence="2 3">
    <name type="scientific">Butyricicoccus faecihominis</name>
    <dbReference type="NCBI Taxonomy" id="1712515"/>
    <lineage>
        <taxon>Bacteria</taxon>
        <taxon>Bacillati</taxon>
        <taxon>Bacillota</taxon>
        <taxon>Clostridia</taxon>
        <taxon>Eubacteriales</taxon>
        <taxon>Butyricicoccaceae</taxon>
        <taxon>Butyricicoccus</taxon>
    </lineage>
</organism>
<accession>A0ABQ1DYX3</accession>
<name>A0ABQ1DYX3_9FIRM</name>
<protein>
    <submittedName>
        <fullName evidence="2">Uncharacterized protein</fullName>
    </submittedName>
</protein>
<reference evidence="2 3" key="1">
    <citation type="submission" date="2020-06" db="EMBL/GenBank/DDBJ databases">
        <title>Characterization of fructooligosaccharide metabolism and fructooligosaccharide-degrading enzymes in human commensal butyrate producers.</title>
        <authorList>
            <person name="Tanno H."/>
            <person name="Fujii T."/>
            <person name="Hirano K."/>
            <person name="Maeno S."/>
            <person name="Tonozuka T."/>
            <person name="Sakamoto M."/>
            <person name="Ohkuma M."/>
            <person name="Tochio T."/>
            <person name="Endo A."/>
        </authorList>
    </citation>
    <scope>NUCLEOTIDE SEQUENCE [LARGE SCALE GENOMIC DNA]</scope>
    <source>
        <strain evidence="2 3">JCM 31056</strain>
    </source>
</reference>
<evidence type="ECO:0000313" key="2">
    <source>
        <dbReference type="EMBL" id="GFO87919.1"/>
    </source>
</evidence>
<sequence>MLRKLFTSRKSEKNVRQHSGTQKGAIEAITSIHTGYMIRAPTFRRSTQRQEPHPLQLNTAAPQDLRSAGTAAFTRGRFFYAAATIR</sequence>
<dbReference type="Proteomes" id="UP000620147">
    <property type="component" value="Unassembled WGS sequence"/>
</dbReference>
<evidence type="ECO:0000256" key="1">
    <source>
        <dbReference type="SAM" id="MobiDB-lite"/>
    </source>
</evidence>
<dbReference type="EMBL" id="BLYJ01000010">
    <property type="protein sequence ID" value="GFO87919.1"/>
    <property type="molecule type" value="Genomic_DNA"/>
</dbReference>
<feature type="region of interest" description="Disordered" evidence="1">
    <location>
        <begin position="1"/>
        <end position="22"/>
    </location>
</feature>
<keyword evidence="3" id="KW-1185">Reference proteome</keyword>